<name>A0A2G8RF89_9RHOB</name>
<evidence type="ECO:0000313" key="1">
    <source>
        <dbReference type="EMBL" id="PIL20245.1"/>
    </source>
</evidence>
<protein>
    <submittedName>
        <fullName evidence="1">Uncharacterized protein</fullName>
    </submittedName>
</protein>
<comment type="caution">
    <text evidence="1">The sequence shown here is derived from an EMBL/GenBank/DDBJ whole genome shotgun (WGS) entry which is preliminary data.</text>
</comment>
<dbReference type="AlphaFoldDB" id="A0A2G8RF89"/>
<dbReference type="Proteomes" id="UP000231259">
    <property type="component" value="Unassembled WGS sequence"/>
</dbReference>
<reference evidence="1 2" key="1">
    <citation type="submission" date="2013-09" db="EMBL/GenBank/DDBJ databases">
        <title>Genome sequencing of Phaeobacter antarcticus sp. nov. SM1211.</title>
        <authorList>
            <person name="Zhang X.-Y."/>
            <person name="Liu C."/>
            <person name="Chen X.-L."/>
            <person name="Xie B.-B."/>
            <person name="Qin Q.-L."/>
            <person name="Rong J.-C."/>
            <person name="Zhang Y.-Z."/>
        </authorList>
    </citation>
    <scope>NUCLEOTIDE SEQUENCE [LARGE SCALE GENOMIC DNA]</scope>
    <source>
        <strain evidence="1 2">SM1211</strain>
    </source>
</reference>
<keyword evidence="2" id="KW-1185">Reference proteome</keyword>
<organism evidence="1 2">
    <name type="scientific">Puniceibacterium antarcticum</name>
    <dbReference type="NCBI Taxonomy" id="1206336"/>
    <lineage>
        <taxon>Bacteria</taxon>
        <taxon>Pseudomonadati</taxon>
        <taxon>Pseudomonadota</taxon>
        <taxon>Alphaproteobacteria</taxon>
        <taxon>Rhodobacterales</taxon>
        <taxon>Paracoccaceae</taxon>
        <taxon>Puniceibacterium</taxon>
    </lineage>
</organism>
<evidence type="ECO:0000313" key="2">
    <source>
        <dbReference type="Proteomes" id="UP000231259"/>
    </source>
</evidence>
<gene>
    <name evidence="1" type="ORF">P775_09855</name>
</gene>
<proteinExistence type="predicted"/>
<accession>A0A2G8RF89</accession>
<dbReference type="EMBL" id="AWWI01000064">
    <property type="protein sequence ID" value="PIL20245.1"/>
    <property type="molecule type" value="Genomic_DNA"/>
</dbReference>
<sequence length="86" mass="9474">MRAEWPDQIILGTGLWTARPTSVVEVLIGPDSKALYRLVGRLHWRRRSGAHSIVLHRNGTAVVLRSNFFDAEDGAGAIDGCHLSQP</sequence>